<accession>A0ABV0WFA7</accession>
<reference evidence="1 2" key="1">
    <citation type="submission" date="2021-06" db="EMBL/GenBank/DDBJ databases">
        <authorList>
            <person name="Palmer J.M."/>
        </authorList>
    </citation>
    <scope>NUCLEOTIDE SEQUENCE [LARGE SCALE GENOMIC DNA]</scope>
    <source>
        <strain evidence="1 2">XR_2019</strain>
        <tissue evidence="1">Muscle</tissue>
    </source>
</reference>
<protein>
    <submittedName>
        <fullName evidence="1">Uncharacterized protein</fullName>
    </submittedName>
</protein>
<gene>
    <name evidence="1" type="ORF">XENORESO_018573</name>
</gene>
<name>A0ABV0WFA7_9TELE</name>
<dbReference type="Proteomes" id="UP001444071">
    <property type="component" value="Unassembled WGS sequence"/>
</dbReference>
<sequence>MIPLRLWGVEARSFPSGSPADQGPKKACTFEEKKKQIFFEPFSNNPTKKTENFEIRLCDSLQTHHYLFILSPHTCILSVTAQWWNTSMQRERERKHKNIQL</sequence>
<comment type="caution">
    <text evidence="1">The sequence shown here is derived from an EMBL/GenBank/DDBJ whole genome shotgun (WGS) entry which is preliminary data.</text>
</comment>
<organism evidence="1 2">
    <name type="scientific">Xenotaenia resolanae</name>
    <dbReference type="NCBI Taxonomy" id="208358"/>
    <lineage>
        <taxon>Eukaryota</taxon>
        <taxon>Metazoa</taxon>
        <taxon>Chordata</taxon>
        <taxon>Craniata</taxon>
        <taxon>Vertebrata</taxon>
        <taxon>Euteleostomi</taxon>
        <taxon>Actinopterygii</taxon>
        <taxon>Neopterygii</taxon>
        <taxon>Teleostei</taxon>
        <taxon>Neoteleostei</taxon>
        <taxon>Acanthomorphata</taxon>
        <taxon>Ovalentaria</taxon>
        <taxon>Atherinomorphae</taxon>
        <taxon>Cyprinodontiformes</taxon>
        <taxon>Goodeidae</taxon>
        <taxon>Xenotaenia</taxon>
    </lineage>
</organism>
<dbReference type="EMBL" id="JAHRIM010046631">
    <property type="protein sequence ID" value="MEQ2268270.1"/>
    <property type="molecule type" value="Genomic_DNA"/>
</dbReference>
<evidence type="ECO:0000313" key="1">
    <source>
        <dbReference type="EMBL" id="MEQ2268270.1"/>
    </source>
</evidence>
<evidence type="ECO:0000313" key="2">
    <source>
        <dbReference type="Proteomes" id="UP001444071"/>
    </source>
</evidence>
<keyword evidence="2" id="KW-1185">Reference proteome</keyword>
<proteinExistence type="predicted"/>